<evidence type="ECO:0000313" key="2">
    <source>
        <dbReference type="Proteomes" id="UP000692954"/>
    </source>
</evidence>
<proteinExistence type="predicted"/>
<sequence length="299" mass="34745">MKKIQNEFFFKSLFKDRNDQFSQIKMKQCLQMIGFYISITKVMNQEVVTYRKGVCACEELNEKECLSETSIMQGRCDFEKGKCKSRKCEDIHDIFLCRYIDCQVKGEKCQKIQSCNDQTEEECKSVFNYECIYDSYLKRCLSLYDSIPDETIPTCAERPIDQCFIGREGLCNVNDNKCQEMTVCEDVKLDYPCYKTYPACLMNPSIACITDDKCENSPNPTCKARKLKINGNQYIICKELEDGSCVNFDPSKENEETCYTQSQLFYHWDGKSCVKCNGQQASSIELTIYIMFIFLLNNL</sequence>
<keyword evidence="2" id="KW-1185">Reference proteome</keyword>
<protein>
    <submittedName>
        <fullName evidence="1">Uncharacterized protein</fullName>
    </submittedName>
</protein>
<comment type="caution">
    <text evidence="1">The sequence shown here is derived from an EMBL/GenBank/DDBJ whole genome shotgun (WGS) entry which is preliminary data.</text>
</comment>
<organism evidence="1 2">
    <name type="scientific">Paramecium sonneborni</name>
    <dbReference type="NCBI Taxonomy" id="65129"/>
    <lineage>
        <taxon>Eukaryota</taxon>
        <taxon>Sar</taxon>
        <taxon>Alveolata</taxon>
        <taxon>Ciliophora</taxon>
        <taxon>Intramacronucleata</taxon>
        <taxon>Oligohymenophorea</taxon>
        <taxon>Peniculida</taxon>
        <taxon>Parameciidae</taxon>
        <taxon>Paramecium</taxon>
    </lineage>
</organism>
<dbReference type="Proteomes" id="UP000692954">
    <property type="component" value="Unassembled WGS sequence"/>
</dbReference>
<dbReference type="AlphaFoldDB" id="A0A8S1Q4G1"/>
<gene>
    <name evidence="1" type="ORF">PSON_ATCC_30995.1.T0950015</name>
</gene>
<evidence type="ECO:0000313" key="1">
    <source>
        <dbReference type="EMBL" id="CAD8110034.1"/>
    </source>
</evidence>
<reference evidence="1" key="1">
    <citation type="submission" date="2021-01" db="EMBL/GenBank/DDBJ databases">
        <authorList>
            <consortium name="Genoscope - CEA"/>
            <person name="William W."/>
        </authorList>
    </citation>
    <scope>NUCLEOTIDE SEQUENCE</scope>
</reference>
<accession>A0A8S1Q4G1</accession>
<dbReference type="OrthoDB" id="297222at2759"/>
<dbReference type="EMBL" id="CAJJDN010000095">
    <property type="protein sequence ID" value="CAD8110034.1"/>
    <property type="molecule type" value="Genomic_DNA"/>
</dbReference>
<name>A0A8S1Q4G1_9CILI</name>